<evidence type="ECO:0000313" key="2">
    <source>
        <dbReference type="Proteomes" id="UP001470230"/>
    </source>
</evidence>
<sequence>MRNPQKDLDENQKLNSTSNSNEFFNLAKASQTKLSNLMKIMRNSQTIPQISQYATVSKAEFLALAFILSFICMSF</sequence>
<dbReference type="EMBL" id="JAPFFF010000066">
    <property type="protein sequence ID" value="KAK8836302.1"/>
    <property type="molecule type" value="Genomic_DNA"/>
</dbReference>
<proteinExistence type="predicted"/>
<dbReference type="Proteomes" id="UP001470230">
    <property type="component" value="Unassembled WGS sequence"/>
</dbReference>
<gene>
    <name evidence="1" type="ORF">M9Y10_039636</name>
</gene>
<keyword evidence="2" id="KW-1185">Reference proteome</keyword>
<reference evidence="1 2" key="1">
    <citation type="submission" date="2024-04" db="EMBL/GenBank/DDBJ databases">
        <title>Tritrichomonas musculus Genome.</title>
        <authorList>
            <person name="Alves-Ferreira E."/>
            <person name="Grigg M."/>
            <person name="Lorenzi H."/>
            <person name="Galac M."/>
        </authorList>
    </citation>
    <scope>NUCLEOTIDE SEQUENCE [LARGE SCALE GENOMIC DNA]</scope>
    <source>
        <strain evidence="1 2">EAF2021</strain>
    </source>
</reference>
<organism evidence="1 2">
    <name type="scientific">Tritrichomonas musculus</name>
    <dbReference type="NCBI Taxonomy" id="1915356"/>
    <lineage>
        <taxon>Eukaryota</taxon>
        <taxon>Metamonada</taxon>
        <taxon>Parabasalia</taxon>
        <taxon>Tritrichomonadida</taxon>
        <taxon>Tritrichomonadidae</taxon>
        <taxon>Tritrichomonas</taxon>
    </lineage>
</organism>
<protein>
    <submittedName>
        <fullName evidence="1">Uncharacterized protein</fullName>
    </submittedName>
</protein>
<accession>A0ABR2GQW0</accession>
<name>A0ABR2GQW0_9EUKA</name>
<comment type="caution">
    <text evidence="1">The sequence shown here is derived from an EMBL/GenBank/DDBJ whole genome shotgun (WGS) entry which is preliminary data.</text>
</comment>
<evidence type="ECO:0000313" key="1">
    <source>
        <dbReference type="EMBL" id="KAK8836302.1"/>
    </source>
</evidence>